<evidence type="ECO:0008006" key="3">
    <source>
        <dbReference type="Google" id="ProtNLM"/>
    </source>
</evidence>
<protein>
    <recommendedName>
        <fullName evidence="3">DUF2877 domain-containing protein</fullName>
    </recommendedName>
</protein>
<reference evidence="1 2" key="1">
    <citation type="journal article" date="2022" name="Int. J. Syst. Evol. Microbiol.">
        <title>Pseudocitrobacter corydidari sp. nov., isolated from the Asian emerald cockroach Corydidarum magnifica.</title>
        <authorList>
            <person name="Guzman J."/>
            <person name="Poehlein A."/>
            <person name="Glaeser S.P."/>
            <person name="Schwengers O."/>
            <person name="Blom J."/>
            <person name="Hollensteiner J."/>
            <person name="Kampfer P."/>
            <person name="Vilcinskas A."/>
        </authorList>
    </citation>
    <scope>NUCLEOTIDE SEQUENCE [LARGE SCALE GENOMIC DNA]</scope>
    <source>
        <strain evidence="1">G163CM</strain>
    </source>
</reference>
<organism evidence="1 2">
    <name type="scientific">Pseudocitrobacter corydidari</name>
    <dbReference type="NCBI Taxonomy" id="2891570"/>
    <lineage>
        <taxon>Bacteria</taxon>
        <taxon>Pseudomonadati</taxon>
        <taxon>Pseudomonadota</taxon>
        <taxon>Gammaproteobacteria</taxon>
        <taxon>Enterobacterales</taxon>
        <taxon>Enterobacteriaceae</taxon>
        <taxon>Pseudocitrobacter</taxon>
    </lineage>
</organism>
<accession>A0ABY3S8J7</accession>
<evidence type="ECO:0000313" key="2">
    <source>
        <dbReference type="Proteomes" id="UP001199659"/>
    </source>
</evidence>
<dbReference type="EMBL" id="CP087880">
    <property type="protein sequence ID" value="UGS42491.1"/>
    <property type="molecule type" value="Genomic_DNA"/>
</dbReference>
<dbReference type="InterPro" id="IPR021530">
    <property type="entry name" value="AllH-like"/>
</dbReference>
<keyword evidence="2" id="KW-1185">Reference proteome</keyword>
<gene>
    <name evidence="1" type="ORF">G163CM_32280</name>
</gene>
<proteinExistence type="predicted"/>
<dbReference type="Pfam" id="PF11392">
    <property type="entry name" value="AllH"/>
    <property type="match status" value="1"/>
</dbReference>
<evidence type="ECO:0000313" key="1">
    <source>
        <dbReference type="EMBL" id="UGS42491.1"/>
    </source>
</evidence>
<dbReference type="Proteomes" id="UP001199659">
    <property type="component" value="Chromosome"/>
</dbReference>
<sequence length="190" mass="20993">MLSAERFHQIPWLKWRDTITQQLNTHETLFLGGGDNPFYQAISEQLQCNRKILFKALLNNLNITFAVTQMIGLGIGLTPSSDDYLVGMSAILFIPGHPAAHLRDEFISALASARKNTTSLSATTLEAAFDYRYRENIFAFIASLINEPWQLSEKNIAGIKNIGSSSGCDMLYGMADGCALSRTYGGNYVS</sequence>
<name>A0ABY3S8J7_9ENTR</name>